<gene>
    <name evidence="1" type="ORF">MM171A01080_0003</name>
</gene>
<accession>A0A6M3Y5D1</accession>
<name>A0A6M3Y5D1_9ZZZZ</name>
<sequence>MWYILISIMTKKVMVSIDEDVLKEFDQIIDLVPRSAYINKLMKQEVSRLRNFVDKHE</sequence>
<evidence type="ECO:0000313" key="1">
    <source>
        <dbReference type="EMBL" id="QJI05441.1"/>
    </source>
</evidence>
<organism evidence="1">
    <name type="scientific">viral metagenome</name>
    <dbReference type="NCBI Taxonomy" id="1070528"/>
    <lineage>
        <taxon>unclassified sequences</taxon>
        <taxon>metagenomes</taxon>
        <taxon>organismal metagenomes</taxon>
    </lineage>
</organism>
<dbReference type="AlphaFoldDB" id="A0A6M3Y5D1"/>
<reference evidence="1" key="1">
    <citation type="submission" date="2020-03" db="EMBL/GenBank/DDBJ databases">
        <title>The deep terrestrial virosphere.</title>
        <authorList>
            <person name="Holmfeldt K."/>
            <person name="Nilsson E."/>
            <person name="Simone D."/>
            <person name="Lopez-Fernandez M."/>
            <person name="Wu X."/>
            <person name="de Brujin I."/>
            <person name="Lundin D."/>
            <person name="Andersson A."/>
            <person name="Bertilsson S."/>
            <person name="Dopson M."/>
        </authorList>
    </citation>
    <scope>NUCLEOTIDE SEQUENCE</scope>
    <source>
        <strain evidence="1">MM171A01080</strain>
    </source>
</reference>
<proteinExistence type="predicted"/>
<dbReference type="EMBL" id="MT145201">
    <property type="protein sequence ID" value="QJI05441.1"/>
    <property type="molecule type" value="Genomic_DNA"/>
</dbReference>
<protein>
    <submittedName>
        <fullName evidence="1">Uncharacterized protein</fullName>
    </submittedName>
</protein>